<dbReference type="Gene3D" id="3.30.450.40">
    <property type="match status" value="1"/>
</dbReference>
<evidence type="ECO:0000259" key="12">
    <source>
        <dbReference type="PROSITE" id="PS50113"/>
    </source>
</evidence>
<dbReference type="PROSITE" id="PS50113">
    <property type="entry name" value="PAC"/>
    <property type="match status" value="2"/>
</dbReference>
<dbReference type="InterPro" id="IPR003018">
    <property type="entry name" value="GAF"/>
</dbReference>
<dbReference type="InterPro" id="IPR004358">
    <property type="entry name" value="Sig_transdc_His_kin-like_C"/>
</dbReference>
<evidence type="ECO:0000259" key="11">
    <source>
        <dbReference type="PROSITE" id="PS50112"/>
    </source>
</evidence>
<feature type="domain" description="Response regulatory" evidence="10">
    <location>
        <begin position="4"/>
        <end position="120"/>
    </location>
</feature>
<dbReference type="Pfam" id="PF08448">
    <property type="entry name" value="PAS_4"/>
    <property type="match status" value="1"/>
</dbReference>
<dbReference type="SMART" id="SM00091">
    <property type="entry name" value="PAS"/>
    <property type="match status" value="2"/>
</dbReference>
<evidence type="ECO:0000259" key="9">
    <source>
        <dbReference type="PROSITE" id="PS50109"/>
    </source>
</evidence>
<dbReference type="PROSITE" id="PS50112">
    <property type="entry name" value="PAS"/>
    <property type="match status" value="2"/>
</dbReference>
<evidence type="ECO:0000313" key="13">
    <source>
        <dbReference type="EMBL" id="MBW4467024.1"/>
    </source>
</evidence>
<dbReference type="SMART" id="SM00387">
    <property type="entry name" value="HATPase_c"/>
    <property type="match status" value="1"/>
</dbReference>
<reference evidence="13" key="2">
    <citation type="journal article" date="2022" name="Microbiol. Resour. Announc.">
        <title>Metagenome Sequencing to Explore Phylogenomics of Terrestrial Cyanobacteria.</title>
        <authorList>
            <person name="Ward R.D."/>
            <person name="Stajich J.E."/>
            <person name="Johansen J.R."/>
            <person name="Huntemann M."/>
            <person name="Clum A."/>
            <person name="Foster B."/>
            <person name="Foster B."/>
            <person name="Roux S."/>
            <person name="Palaniappan K."/>
            <person name="Varghese N."/>
            <person name="Mukherjee S."/>
            <person name="Reddy T.B.K."/>
            <person name="Daum C."/>
            <person name="Copeland A."/>
            <person name="Chen I.A."/>
            <person name="Ivanova N.N."/>
            <person name="Kyrpides N.C."/>
            <person name="Shapiro N."/>
            <person name="Eloe-Fadrosh E.A."/>
            <person name="Pietrasiak N."/>
        </authorList>
    </citation>
    <scope>NUCLEOTIDE SEQUENCE</scope>
    <source>
        <strain evidence="13">GSE-TBD4-15B</strain>
    </source>
</reference>
<feature type="domain" description="PAC" evidence="12">
    <location>
        <begin position="333"/>
        <end position="386"/>
    </location>
</feature>
<feature type="domain" description="PAC" evidence="12">
    <location>
        <begin position="196"/>
        <end position="258"/>
    </location>
</feature>
<dbReference type="Pfam" id="PF01590">
    <property type="entry name" value="GAF"/>
    <property type="match status" value="1"/>
</dbReference>
<dbReference type="SMART" id="SM00448">
    <property type="entry name" value="REC"/>
    <property type="match status" value="2"/>
</dbReference>
<dbReference type="EC" id="2.7.13.3" evidence="2"/>
<dbReference type="SMART" id="SM00065">
    <property type="entry name" value="GAF"/>
    <property type="match status" value="1"/>
</dbReference>
<keyword evidence="5" id="KW-0418">Kinase</keyword>
<dbReference type="PROSITE" id="PS50109">
    <property type="entry name" value="HIS_KIN"/>
    <property type="match status" value="1"/>
</dbReference>
<dbReference type="Pfam" id="PF02518">
    <property type="entry name" value="HATPase_c"/>
    <property type="match status" value="1"/>
</dbReference>
<keyword evidence="3 7" id="KW-0597">Phosphoprotein</keyword>
<dbReference type="Gene3D" id="1.10.287.130">
    <property type="match status" value="1"/>
</dbReference>
<accession>A0A951U5M3</accession>
<dbReference type="Pfam" id="PF13426">
    <property type="entry name" value="PAS_9"/>
    <property type="match status" value="1"/>
</dbReference>
<keyword evidence="4" id="KW-0808">Transferase</keyword>
<dbReference type="NCBIfam" id="TIGR00229">
    <property type="entry name" value="sensory_box"/>
    <property type="match status" value="2"/>
</dbReference>
<feature type="coiled-coil region" evidence="8">
    <location>
        <begin position="112"/>
        <end position="139"/>
    </location>
</feature>
<comment type="catalytic activity">
    <reaction evidence="1">
        <text>ATP + protein L-histidine = ADP + protein N-phospho-L-histidine.</text>
        <dbReference type="EC" id="2.7.13.3"/>
    </reaction>
</comment>
<protein>
    <recommendedName>
        <fullName evidence="2">histidine kinase</fullName>
        <ecNumber evidence="2">2.7.13.3</ecNumber>
    </recommendedName>
</protein>
<dbReference type="SUPFAM" id="SSF52172">
    <property type="entry name" value="CheY-like"/>
    <property type="match status" value="2"/>
</dbReference>
<dbReference type="SUPFAM" id="SSF55781">
    <property type="entry name" value="GAF domain-like"/>
    <property type="match status" value="1"/>
</dbReference>
<keyword evidence="8" id="KW-0175">Coiled coil</keyword>
<dbReference type="CDD" id="cd00156">
    <property type="entry name" value="REC"/>
    <property type="match status" value="1"/>
</dbReference>
<proteinExistence type="predicted"/>
<name>A0A951U5M3_9CYAN</name>
<evidence type="ECO:0000256" key="5">
    <source>
        <dbReference type="ARBA" id="ARBA00022777"/>
    </source>
</evidence>
<dbReference type="InterPro" id="IPR036890">
    <property type="entry name" value="HATPase_C_sf"/>
</dbReference>
<dbReference type="PANTHER" id="PTHR43547">
    <property type="entry name" value="TWO-COMPONENT HISTIDINE KINASE"/>
    <property type="match status" value="1"/>
</dbReference>
<dbReference type="InterPro" id="IPR003661">
    <property type="entry name" value="HisK_dim/P_dom"/>
</dbReference>
<dbReference type="InterPro" id="IPR003594">
    <property type="entry name" value="HATPase_dom"/>
</dbReference>
<dbReference type="InterPro" id="IPR035965">
    <property type="entry name" value="PAS-like_dom_sf"/>
</dbReference>
<feature type="domain" description="Histidine kinase" evidence="9">
    <location>
        <begin position="567"/>
        <end position="795"/>
    </location>
</feature>
<organism evidence="13 14">
    <name type="scientific">Pegethrix bostrychoides GSE-TBD4-15B</name>
    <dbReference type="NCBI Taxonomy" id="2839662"/>
    <lineage>
        <taxon>Bacteria</taxon>
        <taxon>Bacillati</taxon>
        <taxon>Cyanobacteriota</taxon>
        <taxon>Cyanophyceae</taxon>
        <taxon>Oculatellales</taxon>
        <taxon>Oculatellaceae</taxon>
        <taxon>Pegethrix</taxon>
    </lineage>
</organism>
<dbReference type="Pfam" id="PF00512">
    <property type="entry name" value="HisKA"/>
    <property type="match status" value="1"/>
</dbReference>
<evidence type="ECO:0000256" key="3">
    <source>
        <dbReference type="ARBA" id="ARBA00022553"/>
    </source>
</evidence>
<feature type="domain" description="PAS" evidence="11">
    <location>
        <begin position="259"/>
        <end position="315"/>
    </location>
</feature>
<dbReference type="AlphaFoldDB" id="A0A951U5M3"/>
<evidence type="ECO:0000313" key="14">
    <source>
        <dbReference type="Proteomes" id="UP000707356"/>
    </source>
</evidence>
<evidence type="ECO:0000256" key="6">
    <source>
        <dbReference type="ARBA" id="ARBA00023012"/>
    </source>
</evidence>
<dbReference type="InterPro" id="IPR000014">
    <property type="entry name" value="PAS"/>
</dbReference>
<feature type="modified residue" description="4-aspartylphosphate" evidence="7">
    <location>
        <position position="867"/>
    </location>
</feature>
<dbReference type="CDD" id="cd00130">
    <property type="entry name" value="PAS"/>
    <property type="match status" value="2"/>
</dbReference>
<dbReference type="SUPFAM" id="SSF55785">
    <property type="entry name" value="PYP-like sensor domain (PAS domain)"/>
    <property type="match status" value="2"/>
</dbReference>
<dbReference type="EMBL" id="JAHHHV010000072">
    <property type="protein sequence ID" value="MBW4467024.1"/>
    <property type="molecule type" value="Genomic_DNA"/>
</dbReference>
<feature type="domain" description="Response regulatory" evidence="10">
    <location>
        <begin position="818"/>
        <end position="934"/>
    </location>
</feature>
<dbReference type="FunFam" id="3.30.565.10:FF:000006">
    <property type="entry name" value="Sensor histidine kinase WalK"/>
    <property type="match status" value="1"/>
</dbReference>
<dbReference type="Gene3D" id="3.40.50.2300">
    <property type="match status" value="2"/>
</dbReference>
<reference evidence="13" key="1">
    <citation type="submission" date="2021-05" db="EMBL/GenBank/DDBJ databases">
        <authorList>
            <person name="Pietrasiak N."/>
            <person name="Ward R."/>
            <person name="Stajich J.E."/>
            <person name="Kurbessoian T."/>
        </authorList>
    </citation>
    <scope>NUCLEOTIDE SEQUENCE</scope>
    <source>
        <strain evidence="13">GSE-TBD4-15B</strain>
    </source>
</reference>
<feature type="modified residue" description="4-aspartylphosphate" evidence="7">
    <location>
        <position position="55"/>
    </location>
</feature>
<dbReference type="InterPro" id="IPR001789">
    <property type="entry name" value="Sig_transdc_resp-reg_receiver"/>
</dbReference>
<dbReference type="PROSITE" id="PS50110">
    <property type="entry name" value="RESPONSE_REGULATORY"/>
    <property type="match status" value="2"/>
</dbReference>
<dbReference type="Gene3D" id="3.30.565.10">
    <property type="entry name" value="Histidine kinase-like ATPase, C-terminal domain"/>
    <property type="match status" value="1"/>
</dbReference>
<dbReference type="Proteomes" id="UP000707356">
    <property type="component" value="Unassembled WGS sequence"/>
</dbReference>
<feature type="domain" description="PAS" evidence="11">
    <location>
        <begin position="138"/>
        <end position="209"/>
    </location>
</feature>
<dbReference type="InterPro" id="IPR029016">
    <property type="entry name" value="GAF-like_dom_sf"/>
</dbReference>
<gene>
    <name evidence="13" type="ORF">KME07_16490</name>
</gene>
<dbReference type="SMART" id="SM00388">
    <property type="entry name" value="HisKA"/>
    <property type="match status" value="1"/>
</dbReference>
<dbReference type="Pfam" id="PF00072">
    <property type="entry name" value="Response_reg"/>
    <property type="match status" value="2"/>
</dbReference>
<dbReference type="PRINTS" id="PR00344">
    <property type="entry name" value="BCTRLSENSOR"/>
</dbReference>
<evidence type="ECO:0000256" key="4">
    <source>
        <dbReference type="ARBA" id="ARBA00022679"/>
    </source>
</evidence>
<dbReference type="SUPFAM" id="SSF55874">
    <property type="entry name" value="ATPase domain of HSP90 chaperone/DNA topoisomerase II/histidine kinase"/>
    <property type="match status" value="1"/>
</dbReference>
<dbReference type="InterPro" id="IPR005467">
    <property type="entry name" value="His_kinase_dom"/>
</dbReference>
<dbReference type="InterPro" id="IPR036097">
    <property type="entry name" value="HisK_dim/P_sf"/>
</dbReference>
<dbReference type="GO" id="GO:0000155">
    <property type="term" value="F:phosphorelay sensor kinase activity"/>
    <property type="evidence" value="ECO:0007669"/>
    <property type="project" value="InterPro"/>
</dbReference>
<dbReference type="CDD" id="cd17580">
    <property type="entry name" value="REC_2_DhkD-like"/>
    <property type="match status" value="1"/>
</dbReference>
<evidence type="ECO:0000256" key="2">
    <source>
        <dbReference type="ARBA" id="ARBA00012438"/>
    </source>
</evidence>
<evidence type="ECO:0000256" key="7">
    <source>
        <dbReference type="PROSITE-ProRule" id="PRU00169"/>
    </source>
</evidence>
<evidence type="ECO:0000256" key="8">
    <source>
        <dbReference type="SAM" id="Coils"/>
    </source>
</evidence>
<evidence type="ECO:0000259" key="10">
    <source>
        <dbReference type="PROSITE" id="PS50110"/>
    </source>
</evidence>
<keyword evidence="6" id="KW-0902">Two-component regulatory system</keyword>
<dbReference type="SUPFAM" id="SSF47384">
    <property type="entry name" value="Homodimeric domain of signal transducing histidine kinase"/>
    <property type="match status" value="1"/>
</dbReference>
<dbReference type="InterPro" id="IPR013656">
    <property type="entry name" value="PAS_4"/>
</dbReference>
<comment type="caution">
    <text evidence="13">The sequence shown here is derived from an EMBL/GenBank/DDBJ whole genome shotgun (WGS) entry which is preliminary data.</text>
</comment>
<evidence type="ECO:0000256" key="1">
    <source>
        <dbReference type="ARBA" id="ARBA00000085"/>
    </source>
</evidence>
<dbReference type="InterPro" id="IPR000700">
    <property type="entry name" value="PAS-assoc_C"/>
</dbReference>
<dbReference type="CDD" id="cd00082">
    <property type="entry name" value="HisKA"/>
    <property type="match status" value="1"/>
</dbReference>
<sequence>MTLRFLLLEDHPLDAEMVGMTLLDGGVDCELQRVETRSSFISALEANEFDLILADYALPTFDGISALSISRNLRPDLPFIFVSASIGEELVIEALKLGATDYVLKQRMGRLVFSVQRALREAQERRERQRAEAALHQSETYLRKVAAHLPNGAAFIVDHELRYLLAEGEALARAGFTSEDLVGKTLWEAIDPDLVTQYEAYYHQALAGEPFSLEHRSHDRDYMSHGAPLYNEQGEVEAALSVSYDISDRKQAEANLRESEARLRLILENAREYAIFTLDLDNRVTTWNSGAERLLGYSEAEILGQSGWLIFTPEDNAQGKSEQELQIAETIGQAENMRWHVRKDGSRFWGTGFVMPLRNETNVIQGFIKIMRDETEKRQAEERFQILYNTTSDLLATEQPLTLMNNLFRNLSAQLQLDYYYNYMLEERDDHPILHLENYEGISDKLAQAIEWVEFGEHLCGLVAQERQQLVLDQPQLSHHPNAQTLCSLGVTAYAGQPLIVQGRLLGTLSFASRRRHHFTSAEASLLQSVCDQVAIALERAHLLNSIQQQAEQLQRANQIKDEFLAVLSHELRSPLNPILGWAKLLQQGNLNPERTANALETIERNAQLQSQLINDLLDISRILQGKLSLNQNPVDLSVVISSALETVRLAAEAKAIEVQVALDFGSLDSGSGADPNLQVLGDAGRLQQVFWNLLSNAVKFTPQHGQITIALTQTETHAQIQVVDSGKGLKPDFLPYVFEHFRQEDGATTRKFGGLGLGLAIARQIVEMHGGQIYAESLGEGQGAVFTVLLPFAPQSSQLPSTELPSISSEGNLQGISIMVVDDEPDSREFAVFVLEQAGAIVTSFSSGIDALQIIEQAVPDLIVSDIGMPEMDGYMLMQQVRRLEQGRAVLAIALTAYAGEFDRQRALQAGFHQHITKPVEPAALVEAIAAAISVAK</sequence>
<dbReference type="InterPro" id="IPR011006">
    <property type="entry name" value="CheY-like_superfamily"/>
</dbReference>
<dbReference type="PANTHER" id="PTHR43547:SF2">
    <property type="entry name" value="HYBRID SIGNAL TRANSDUCTION HISTIDINE KINASE C"/>
    <property type="match status" value="1"/>
</dbReference>
<dbReference type="Gene3D" id="3.30.450.20">
    <property type="entry name" value="PAS domain"/>
    <property type="match status" value="2"/>
</dbReference>